<dbReference type="AlphaFoldDB" id="A0A2K5VQM2"/>
<reference evidence="1" key="2">
    <citation type="submission" date="2025-08" db="UniProtKB">
        <authorList>
            <consortium name="Ensembl"/>
        </authorList>
    </citation>
    <scope>IDENTIFICATION</scope>
</reference>
<protein>
    <submittedName>
        <fullName evidence="1">Uncharacterized protein</fullName>
    </submittedName>
</protein>
<dbReference type="Proteomes" id="UP000233100">
    <property type="component" value="Chromosome 13"/>
</dbReference>
<reference evidence="1" key="3">
    <citation type="submission" date="2025-09" db="UniProtKB">
        <authorList>
            <consortium name="Ensembl"/>
        </authorList>
    </citation>
    <scope>IDENTIFICATION</scope>
</reference>
<keyword evidence="2" id="KW-1185">Reference proteome</keyword>
<evidence type="ECO:0000313" key="1">
    <source>
        <dbReference type="Ensembl" id="ENSMFAP00000027026.2"/>
    </source>
</evidence>
<proteinExistence type="predicted"/>
<dbReference type="VEuPathDB" id="HostDB:ENSMFAG00000044931"/>
<dbReference type="GeneTree" id="ENSGT00980000203183"/>
<name>A0A2K5VQM2_MACFA</name>
<reference evidence="1 2" key="1">
    <citation type="submission" date="2013-03" db="EMBL/GenBank/DDBJ databases">
        <authorList>
            <person name="Warren W."/>
            <person name="Wilson R.K."/>
        </authorList>
    </citation>
    <scope>NUCLEOTIDE SEQUENCE</scope>
</reference>
<sequence>MAGAPAPIKLHRPRWISDCCCAGSENFKPVDVSFLGSVGCDPLRQTTWFPGFSPSFQGSEQFCLAGVPGTTGVWKNKQTNKQNLLQLVQCLPNWPPSFLLETQSPGGVGTRGNLLVCRLRRPGDKRGICAEVRQAQTLMASLGSGENSPTPCASQVR</sequence>
<accession>A0A2K5VQM2</accession>
<organism evidence="1 2">
    <name type="scientific">Macaca fascicularis</name>
    <name type="common">Crab-eating macaque</name>
    <name type="synonym">Cynomolgus monkey</name>
    <dbReference type="NCBI Taxonomy" id="9541"/>
    <lineage>
        <taxon>Eukaryota</taxon>
        <taxon>Metazoa</taxon>
        <taxon>Chordata</taxon>
        <taxon>Craniata</taxon>
        <taxon>Vertebrata</taxon>
        <taxon>Euteleostomi</taxon>
        <taxon>Mammalia</taxon>
        <taxon>Eutheria</taxon>
        <taxon>Euarchontoglires</taxon>
        <taxon>Primates</taxon>
        <taxon>Haplorrhini</taxon>
        <taxon>Catarrhini</taxon>
        <taxon>Cercopithecidae</taxon>
        <taxon>Cercopithecinae</taxon>
        <taxon>Macaca</taxon>
    </lineage>
</organism>
<dbReference type="Ensembl" id="ENSMFAT00000001208.2">
    <property type="protein sequence ID" value="ENSMFAP00000027026.2"/>
    <property type="gene ID" value="ENSMFAG00000051892.1"/>
</dbReference>
<evidence type="ECO:0000313" key="2">
    <source>
        <dbReference type="Proteomes" id="UP000233100"/>
    </source>
</evidence>